<evidence type="ECO:0000256" key="5">
    <source>
        <dbReference type="HAMAP-Rule" id="MF_00265"/>
    </source>
</evidence>
<keyword evidence="3 5" id="KW-0479">Metal-binding</keyword>
<dbReference type="EC" id="3.1.-.-" evidence="5"/>
<dbReference type="InterPro" id="IPR029060">
    <property type="entry name" value="PIN-like_dom_sf"/>
</dbReference>
<comment type="similarity">
    <text evidence="5">Belongs to the PINc/VapC protein family.</text>
</comment>
<evidence type="ECO:0000256" key="4">
    <source>
        <dbReference type="ARBA" id="ARBA00022801"/>
    </source>
</evidence>
<gene>
    <name evidence="5" type="primary">vapC</name>
    <name evidence="7" type="ORF">CKO13_05345</name>
</gene>
<keyword evidence="2 5" id="KW-0540">Nuclease</keyword>
<dbReference type="Pfam" id="PF01850">
    <property type="entry name" value="PIN"/>
    <property type="match status" value="1"/>
</dbReference>
<dbReference type="PANTHER" id="PTHR35901:SF1">
    <property type="entry name" value="EXONUCLEASE VAPC9"/>
    <property type="match status" value="1"/>
</dbReference>
<keyword evidence="5" id="KW-0460">Magnesium</keyword>
<evidence type="ECO:0000256" key="1">
    <source>
        <dbReference type="ARBA" id="ARBA00022649"/>
    </source>
</evidence>
<dbReference type="Proteomes" id="UP000738126">
    <property type="component" value="Unassembled WGS sequence"/>
</dbReference>
<dbReference type="CDD" id="cd09874">
    <property type="entry name" value="PIN_MT3492-like"/>
    <property type="match status" value="1"/>
</dbReference>
<dbReference type="InterPro" id="IPR051619">
    <property type="entry name" value="TypeII_TA_RNase_PINc/VapC"/>
</dbReference>
<dbReference type="InterPro" id="IPR002716">
    <property type="entry name" value="PIN_dom"/>
</dbReference>
<feature type="binding site" evidence="5">
    <location>
        <position position="5"/>
    </location>
    <ligand>
        <name>Mg(2+)</name>
        <dbReference type="ChEBI" id="CHEBI:18420"/>
    </ligand>
</feature>
<proteinExistence type="inferred from homology"/>
<reference evidence="7 8" key="1">
    <citation type="journal article" date="2020" name="Microorganisms">
        <title>Osmotic Adaptation and Compatible Solute Biosynthesis of Phototrophic Bacteria as Revealed from Genome Analyses.</title>
        <authorList>
            <person name="Imhoff J.F."/>
            <person name="Rahn T."/>
            <person name="Kunzel S."/>
            <person name="Keller A."/>
            <person name="Neulinger S.C."/>
        </authorList>
    </citation>
    <scope>NUCLEOTIDE SEQUENCE [LARGE SCALE GENOMIC DNA]</scope>
    <source>
        <strain evidence="7 8">DSM 15116</strain>
    </source>
</reference>
<evidence type="ECO:0000256" key="3">
    <source>
        <dbReference type="ARBA" id="ARBA00022723"/>
    </source>
</evidence>
<dbReference type="EMBL" id="NRSH01000043">
    <property type="protein sequence ID" value="MBK1726452.1"/>
    <property type="molecule type" value="Genomic_DNA"/>
</dbReference>
<feature type="binding site" evidence="5">
    <location>
        <position position="105"/>
    </location>
    <ligand>
        <name>Mg(2+)</name>
        <dbReference type="ChEBI" id="CHEBI:18420"/>
    </ligand>
</feature>
<evidence type="ECO:0000313" key="7">
    <source>
        <dbReference type="EMBL" id="MBK1726452.1"/>
    </source>
</evidence>
<dbReference type="PANTHER" id="PTHR35901">
    <property type="entry name" value="RIBONUCLEASE VAPC3"/>
    <property type="match status" value="1"/>
</dbReference>
<organism evidence="7 8">
    <name type="scientific">Halorhodospira neutriphila</name>
    <dbReference type="NCBI Taxonomy" id="168379"/>
    <lineage>
        <taxon>Bacteria</taxon>
        <taxon>Pseudomonadati</taxon>
        <taxon>Pseudomonadota</taxon>
        <taxon>Gammaproteobacteria</taxon>
        <taxon>Chromatiales</taxon>
        <taxon>Ectothiorhodospiraceae</taxon>
        <taxon>Halorhodospira</taxon>
    </lineage>
</organism>
<protein>
    <recommendedName>
        <fullName evidence="5">Ribonuclease VapC</fullName>
        <shortName evidence="5">RNase VapC</shortName>
        <ecNumber evidence="5">3.1.-.-</ecNumber>
    </recommendedName>
    <alternativeName>
        <fullName evidence="5">Toxin VapC</fullName>
    </alternativeName>
</protein>
<dbReference type="SUPFAM" id="SSF88723">
    <property type="entry name" value="PIN domain-like"/>
    <property type="match status" value="1"/>
</dbReference>
<keyword evidence="5" id="KW-0800">Toxin</keyword>
<comment type="function">
    <text evidence="5">Toxic component of a toxin-antitoxin (TA) system. An RNase.</text>
</comment>
<comment type="cofactor">
    <cofactor evidence="5">
        <name>Mg(2+)</name>
        <dbReference type="ChEBI" id="CHEBI:18420"/>
    </cofactor>
</comment>
<comment type="caution">
    <text evidence="7">The sequence shown here is derived from an EMBL/GenBank/DDBJ whole genome shotgun (WGS) entry which is preliminary data.</text>
</comment>
<dbReference type="RefSeq" id="WP_200257628.1">
    <property type="nucleotide sequence ID" value="NZ_NRSH01000043.1"/>
</dbReference>
<evidence type="ECO:0000256" key="2">
    <source>
        <dbReference type="ARBA" id="ARBA00022722"/>
    </source>
</evidence>
<feature type="domain" description="PIN" evidence="6">
    <location>
        <begin position="3"/>
        <end position="130"/>
    </location>
</feature>
<name>A0ABS1E5J1_9GAMM</name>
<keyword evidence="8" id="KW-1185">Reference proteome</keyword>
<evidence type="ECO:0000313" key="8">
    <source>
        <dbReference type="Proteomes" id="UP000738126"/>
    </source>
</evidence>
<dbReference type="Gene3D" id="3.40.50.1010">
    <property type="entry name" value="5'-nuclease"/>
    <property type="match status" value="1"/>
</dbReference>
<accession>A0ABS1E5J1</accession>
<dbReference type="HAMAP" id="MF_00265">
    <property type="entry name" value="VapC_Nob1"/>
    <property type="match status" value="1"/>
</dbReference>
<sequence>MLYADTSAILPYYRHEPASAAVERLFIAQSQPVAISHLTRVEVASALARWVRMAELTEAQANRVESAFHEDLHEGRFRVLELDRTLYDRATHWLLARRTSLRTLDALHLACAEAHNLSLLTLDDPLRAAAEFLGVKTCDLPTEP</sequence>
<evidence type="ECO:0000259" key="6">
    <source>
        <dbReference type="Pfam" id="PF01850"/>
    </source>
</evidence>
<dbReference type="InterPro" id="IPR022907">
    <property type="entry name" value="VapC_family"/>
</dbReference>
<keyword evidence="4 5" id="KW-0378">Hydrolase</keyword>
<keyword evidence="1 5" id="KW-1277">Toxin-antitoxin system</keyword>